<protein>
    <submittedName>
        <fullName evidence="1">Uncharacterized protein</fullName>
    </submittedName>
</protein>
<evidence type="ECO:0000313" key="2">
    <source>
        <dbReference type="Proteomes" id="UP000650833"/>
    </source>
</evidence>
<comment type="caution">
    <text evidence="1">The sequence shown here is derived from an EMBL/GenBank/DDBJ whole genome shotgun (WGS) entry which is preliminary data.</text>
</comment>
<accession>A0A8H7V2N7</accession>
<dbReference type="AlphaFoldDB" id="A0A8H7V2N7"/>
<proteinExistence type="predicted"/>
<dbReference type="EMBL" id="JAEPRC010000361">
    <property type="protein sequence ID" value="KAG2199194.1"/>
    <property type="molecule type" value="Genomic_DNA"/>
</dbReference>
<evidence type="ECO:0000313" key="1">
    <source>
        <dbReference type="EMBL" id="KAG2199194.1"/>
    </source>
</evidence>
<keyword evidence="2" id="KW-1185">Reference proteome</keyword>
<name>A0A8H7V2N7_9FUNG</name>
<reference evidence="1" key="1">
    <citation type="submission" date="2020-12" db="EMBL/GenBank/DDBJ databases">
        <title>Metabolic potential, ecology and presence of endohyphal bacteria is reflected in genomic diversity of Mucoromycotina.</title>
        <authorList>
            <person name="Muszewska A."/>
            <person name="Okrasinska A."/>
            <person name="Steczkiewicz K."/>
            <person name="Drgas O."/>
            <person name="Orlowska M."/>
            <person name="Perlinska-Lenart U."/>
            <person name="Aleksandrzak-Piekarczyk T."/>
            <person name="Szatraj K."/>
            <person name="Zielenkiewicz U."/>
            <person name="Pilsyk S."/>
            <person name="Malc E."/>
            <person name="Mieczkowski P."/>
            <person name="Kruszewska J.S."/>
            <person name="Biernat P."/>
            <person name="Pawlowska J."/>
        </authorList>
    </citation>
    <scope>NUCLEOTIDE SEQUENCE</scope>
    <source>
        <strain evidence="1">CBS 226.32</strain>
    </source>
</reference>
<dbReference type="Proteomes" id="UP000650833">
    <property type="component" value="Unassembled WGS sequence"/>
</dbReference>
<organism evidence="1 2">
    <name type="scientific">Mucor plumbeus</name>
    <dbReference type="NCBI Taxonomy" id="97098"/>
    <lineage>
        <taxon>Eukaryota</taxon>
        <taxon>Fungi</taxon>
        <taxon>Fungi incertae sedis</taxon>
        <taxon>Mucoromycota</taxon>
        <taxon>Mucoromycotina</taxon>
        <taxon>Mucoromycetes</taxon>
        <taxon>Mucorales</taxon>
        <taxon>Mucorineae</taxon>
        <taxon>Mucoraceae</taxon>
        <taxon>Mucor</taxon>
    </lineage>
</organism>
<gene>
    <name evidence="1" type="ORF">INT46_011641</name>
</gene>
<sequence length="71" mass="8051">MFKTVLTAANTKTLFAQEHLKTKSKLRTKKAAVLVEKHIDVEKDDMDIADGSSYLVEPNEETSDLYTINQH</sequence>